<organism evidence="2 3">
    <name type="scientific">Cyphomyrmex costatus</name>
    <dbReference type="NCBI Taxonomy" id="456900"/>
    <lineage>
        <taxon>Eukaryota</taxon>
        <taxon>Metazoa</taxon>
        <taxon>Ecdysozoa</taxon>
        <taxon>Arthropoda</taxon>
        <taxon>Hexapoda</taxon>
        <taxon>Insecta</taxon>
        <taxon>Pterygota</taxon>
        <taxon>Neoptera</taxon>
        <taxon>Endopterygota</taxon>
        <taxon>Hymenoptera</taxon>
        <taxon>Apocrita</taxon>
        <taxon>Aculeata</taxon>
        <taxon>Formicoidea</taxon>
        <taxon>Formicidae</taxon>
        <taxon>Myrmicinae</taxon>
        <taxon>Cyphomyrmex</taxon>
    </lineage>
</organism>
<feature type="compositionally biased region" description="Low complexity" evidence="1">
    <location>
        <begin position="397"/>
        <end position="409"/>
    </location>
</feature>
<keyword evidence="3" id="KW-1185">Reference proteome</keyword>
<dbReference type="EMBL" id="KQ978262">
    <property type="protein sequence ID" value="KYM95848.1"/>
    <property type="molecule type" value="Genomic_DNA"/>
</dbReference>
<name>A0A151I9X8_9HYME</name>
<gene>
    <name evidence="2" type="ORF">ALC62_13499</name>
</gene>
<dbReference type="STRING" id="456900.A0A151I9X8"/>
<feature type="region of interest" description="Disordered" evidence="1">
    <location>
        <begin position="110"/>
        <end position="131"/>
    </location>
</feature>
<feature type="compositionally biased region" description="Polar residues" evidence="1">
    <location>
        <begin position="110"/>
        <end position="130"/>
    </location>
</feature>
<feature type="compositionally biased region" description="Polar residues" evidence="1">
    <location>
        <begin position="355"/>
        <end position="365"/>
    </location>
</feature>
<evidence type="ECO:0000313" key="2">
    <source>
        <dbReference type="EMBL" id="KYM95848.1"/>
    </source>
</evidence>
<reference evidence="2 3" key="1">
    <citation type="submission" date="2016-03" db="EMBL/GenBank/DDBJ databases">
        <title>Cyphomyrmex costatus WGS genome.</title>
        <authorList>
            <person name="Nygaard S."/>
            <person name="Hu H."/>
            <person name="Boomsma J."/>
            <person name="Zhang G."/>
        </authorList>
    </citation>
    <scope>NUCLEOTIDE SEQUENCE [LARGE SCALE GENOMIC DNA]</scope>
    <source>
        <strain evidence="2">MS0001</strain>
        <tissue evidence="2">Whole body</tissue>
    </source>
</reference>
<protein>
    <recommendedName>
        <fullName evidence="4">SAP domain-containing protein</fullName>
    </recommendedName>
</protein>
<feature type="region of interest" description="Disordered" evidence="1">
    <location>
        <begin position="397"/>
        <end position="424"/>
    </location>
</feature>
<dbReference type="PANTHER" id="PTHR33223:SF6">
    <property type="entry name" value="CCHC-TYPE DOMAIN-CONTAINING PROTEIN"/>
    <property type="match status" value="1"/>
</dbReference>
<feature type="region of interest" description="Disordered" evidence="1">
    <location>
        <begin position="334"/>
        <end position="365"/>
    </location>
</feature>
<evidence type="ECO:0008006" key="4">
    <source>
        <dbReference type="Google" id="ProtNLM"/>
    </source>
</evidence>
<evidence type="ECO:0000313" key="3">
    <source>
        <dbReference type="Proteomes" id="UP000078542"/>
    </source>
</evidence>
<evidence type="ECO:0000256" key="1">
    <source>
        <dbReference type="SAM" id="MobiDB-lite"/>
    </source>
</evidence>
<dbReference type="PANTHER" id="PTHR33223">
    <property type="entry name" value="CCHC-TYPE DOMAIN-CONTAINING PROTEIN"/>
    <property type="match status" value="1"/>
</dbReference>
<dbReference type="Proteomes" id="UP000078542">
    <property type="component" value="Unassembled WGS sequence"/>
</dbReference>
<proteinExistence type="predicted"/>
<accession>A0A151I9X8</accession>
<sequence length="614" mass="68657">MDRERLDGLSYEQLRDELIKLKLPVTASRTDCLDRLLTYYERYYDCESGAINEVASGSQTIARPSQSVDNVSSVRSATTMEEMQQSVTFIMQQMQRQQQLIERIANAVTSAESGTRNAPPSTSVAPTNQQSPIIISSSSVRNSMDGAASMDNNRHINVFPPLASASPAQAVKLLANQISVFSGTEDDDVEVWIRKVERVASIHGVQDGVTLLAASSKLTKNAREWFDLDDGQINDSWFSFKNAIIKRFKRYVPFHVLMQKVESRKWNFPKESFHDYALQKMKLMNNLQLPDRDRIQLIINGINSLSLRSTAAAIRTNSMDDFLEQMGQITSSCAINVKKSPPPVPKKERIKTPVLPTTESSSQSTKNNSAVSCVYCKAIGHVKADCFKLRKKNQSSSSESTSASASVAAPVTQKDNPSQVGCVLDNSVHTSKSSNSIVEISSINGSKCSMFALIDTGSPVSFMLTSPSKLLLGYEMKNHSDSKLVEFLTELAKTETSKNEELPWVNERDTSRKLAIQATDKIKEYNKTYYDRSHKAPKKFKAGEYVRVKDDVVKPGESKKLKSDFKGPYMIDKVLSHNRYVVKDIPGFNITSRYYNSILSPDRLRHWIKPVVPL</sequence>
<dbReference type="AlphaFoldDB" id="A0A151I9X8"/>